<dbReference type="Proteomes" id="UP000667802">
    <property type="component" value="Unassembled WGS sequence"/>
</dbReference>
<dbReference type="AlphaFoldDB" id="A0AAP5M7I3"/>
<feature type="domain" description="PBP" evidence="3">
    <location>
        <begin position="120"/>
        <end position="354"/>
    </location>
</feature>
<dbReference type="Gene3D" id="3.40.190.10">
    <property type="entry name" value="Periplasmic binding protein-like II"/>
    <property type="match status" value="2"/>
</dbReference>
<dbReference type="SUPFAM" id="SSF53850">
    <property type="entry name" value="Periplasmic binding protein-like II"/>
    <property type="match status" value="1"/>
</dbReference>
<organism evidence="4 5">
    <name type="scientific">Aetokthonos hydrillicola Thurmond2011</name>
    <dbReference type="NCBI Taxonomy" id="2712845"/>
    <lineage>
        <taxon>Bacteria</taxon>
        <taxon>Bacillati</taxon>
        <taxon>Cyanobacteriota</taxon>
        <taxon>Cyanophyceae</taxon>
        <taxon>Nostocales</taxon>
        <taxon>Hapalosiphonaceae</taxon>
        <taxon>Aetokthonos</taxon>
    </lineage>
</organism>
<proteinExistence type="predicted"/>
<dbReference type="PANTHER" id="PTHR30570:SF1">
    <property type="entry name" value="PHOSPHATE-BINDING PROTEIN PSTS"/>
    <property type="match status" value="1"/>
</dbReference>
<accession>A0AAP5M7I3</accession>
<keyword evidence="1" id="KW-0732">Signal</keyword>
<keyword evidence="2" id="KW-1133">Transmembrane helix</keyword>
<gene>
    <name evidence="4" type="ORF">G7B40_026885</name>
</gene>
<comment type="caution">
    <text evidence="4">The sequence shown here is derived from an EMBL/GenBank/DDBJ whole genome shotgun (WGS) entry which is preliminary data.</text>
</comment>
<reference evidence="5" key="1">
    <citation type="journal article" date="2021" name="Science">
        <title>Hunting the eagle killer: A cyanobacterial neurotoxin causes vacuolar myelinopathy.</title>
        <authorList>
            <person name="Breinlinger S."/>
            <person name="Phillips T.J."/>
            <person name="Haram B.N."/>
            <person name="Mares J."/>
            <person name="Martinez Yerena J.A."/>
            <person name="Hrouzek P."/>
            <person name="Sobotka R."/>
            <person name="Henderson W.M."/>
            <person name="Schmieder P."/>
            <person name="Williams S.M."/>
            <person name="Lauderdale J.D."/>
            <person name="Wilde H.D."/>
            <person name="Gerrin W."/>
            <person name="Kust A."/>
            <person name="Washington J.W."/>
            <person name="Wagner C."/>
            <person name="Geier B."/>
            <person name="Liebeke M."/>
            <person name="Enke H."/>
            <person name="Niedermeyer T.H.J."/>
            <person name="Wilde S.B."/>
        </authorList>
    </citation>
    <scope>NUCLEOTIDE SEQUENCE [LARGE SCALE GENOMIC DNA]</scope>
    <source>
        <strain evidence="5">Thurmond2011</strain>
    </source>
</reference>
<name>A0AAP5M7I3_9CYAN</name>
<keyword evidence="2" id="KW-0812">Transmembrane</keyword>
<keyword evidence="5" id="KW-1185">Reference proteome</keyword>
<dbReference type="PANTHER" id="PTHR30570">
    <property type="entry name" value="PERIPLASMIC PHOSPHATE BINDING COMPONENT OF PHOSPHATE ABC TRANSPORTER"/>
    <property type="match status" value="1"/>
</dbReference>
<dbReference type="RefSeq" id="WP_208351528.1">
    <property type="nucleotide sequence ID" value="NZ_JAALHA020000016.1"/>
</dbReference>
<evidence type="ECO:0000256" key="2">
    <source>
        <dbReference type="SAM" id="Phobius"/>
    </source>
</evidence>
<evidence type="ECO:0000313" key="5">
    <source>
        <dbReference type="Proteomes" id="UP000667802"/>
    </source>
</evidence>
<protein>
    <submittedName>
        <fullName evidence="4">Substrate-binding domain-containing protein</fullName>
    </submittedName>
</protein>
<dbReference type="Pfam" id="PF12849">
    <property type="entry name" value="PBP_like_2"/>
    <property type="match status" value="1"/>
</dbReference>
<feature type="transmembrane region" description="Helical" evidence="2">
    <location>
        <begin position="53"/>
        <end position="74"/>
    </location>
</feature>
<dbReference type="InterPro" id="IPR050811">
    <property type="entry name" value="Phosphate_ABC_transporter"/>
</dbReference>
<keyword evidence="2" id="KW-0472">Membrane</keyword>
<dbReference type="InterPro" id="IPR024370">
    <property type="entry name" value="PBP_domain"/>
</dbReference>
<dbReference type="EMBL" id="JAALHA020000016">
    <property type="protein sequence ID" value="MDR9898161.1"/>
    <property type="molecule type" value="Genomic_DNA"/>
</dbReference>
<evidence type="ECO:0000313" key="4">
    <source>
        <dbReference type="EMBL" id="MDR9898161.1"/>
    </source>
</evidence>
<evidence type="ECO:0000259" key="3">
    <source>
        <dbReference type="Pfam" id="PF12849"/>
    </source>
</evidence>
<evidence type="ECO:0000256" key="1">
    <source>
        <dbReference type="ARBA" id="ARBA00022729"/>
    </source>
</evidence>
<sequence>MNNNKINDQKSVVCSNCGYNTNPATATHCLKCGKPLDYMLLQSSNKGKRFTPWMIWLSFGLLFVIVSYSMYSLFGTGDTLNDSSIIGNSNSSPQNIPSDITLYNSIKEVPNVPGGTFNYGGATLFASLNTHGLNDAIMKAHPNFHLRYTEPRDNKPGGRKGIAMLLNGELSFAQIAAPLDEQDYVKAERRNFKLKQVPVALDMLVLFTHPEIRITGLSLDQIEDIYTGKVTNWKQVGGADLAIVPFTIDPSASNLLSDLIGKKAAAQISPKVQLVRDYTEAIRKVVSTPGGISFGGNAPLIGQQSIRPLAIAKANSQNYVQPFINGNQQSNTAAIKNGSYPVTRRLFIVFRQDGTIDELAGHAYSKMLLTQEGQQIVEKAGLVPLR</sequence>